<sequence length="67" mass="7552">MRKTTIAVDDDKVSEAARALGTRSLKETVDRSLDEVVAMAARRRLIDRFSRPTDLADDEVMASAWRD</sequence>
<comment type="caution">
    <text evidence="1">The sequence shown here is derived from an EMBL/GenBank/DDBJ whole genome shotgun (WGS) entry which is preliminary data.</text>
</comment>
<accession>A0A934KE02</accession>
<evidence type="ECO:0000313" key="2">
    <source>
        <dbReference type="Proteomes" id="UP000620075"/>
    </source>
</evidence>
<gene>
    <name evidence="1" type="ORF">JF888_07605</name>
</gene>
<dbReference type="InterPro" id="IPR019239">
    <property type="entry name" value="VapB_antitoxin"/>
</dbReference>
<evidence type="ECO:0000313" key="1">
    <source>
        <dbReference type="EMBL" id="MBJ7603040.1"/>
    </source>
</evidence>
<dbReference type="RefSeq" id="WP_338178362.1">
    <property type="nucleotide sequence ID" value="NZ_JAEKNQ010000030.1"/>
</dbReference>
<reference evidence="1 2" key="1">
    <citation type="submission" date="2020-10" db="EMBL/GenBank/DDBJ databases">
        <title>Ca. Dormibacterota MAGs.</title>
        <authorList>
            <person name="Montgomery K."/>
        </authorList>
    </citation>
    <scope>NUCLEOTIDE SEQUENCE [LARGE SCALE GENOMIC DNA]</scope>
    <source>
        <strain evidence="1">SC8811_S16_3</strain>
    </source>
</reference>
<name>A0A934KE02_9BACT</name>
<proteinExistence type="predicted"/>
<dbReference type="AlphaFoldDB" id="A0A934KE02"/>
<protein>
    <submittedName>
        <fullName evidence="1">Type II toxin-antitoxin system VapB family antitoxin</fullName>
    </submittedName>
</protein>
<dbReference type="Proteomes" id="UP000620075">
    <property type="component" value="Unassembled WGS sequence"/>
</dbReference>
<dbReference type="Pfam" id="PF09957">
    <property type="entry name" value="VapB_antitoxin"/>
    <property type="match status" value="1"/>
</dbReference>
<organism evidence="1 2">
    <name type="scientific">Candidatus Dormiibacter inghamiae</name>
    <dbReference type="NCBI Taxonomy" id="3127013"/>
    <lineage>
        <taxon>Bacteria</taxon>
        <taxon>Bacillati</taxon>
        <taxon>Candidatus Dormiibacterota</taxon>
        <taxon>Candidatus Dormibacteria</taxon>
        <taxon>Candidatus Dormibacterales</taxon>
        <taxon>Candidatus Dormibacteraceae</taxon>
        <taxon>Candidatus Dormiibacter</taxon>
    </lineage>
</organism>
<dbReference type="EMBL" id="JAEKNQ010000030">
    <property type="protein sequence ID" value="MBJ7603040.1"/>
    <property type="molecule type" value="Genomic_DNA"/>
</dbReference>